<proteinExistence type="inferred from homology"/>
<dbReference type="InterPro" id="IPR001204">
    <property type="entry name" value="Phos_transporter"/>
</dbReference>
<feature type="transmembrane region" description="Helical" evidence="6">
    <location>
        <begin position="314"/>
        <end position="331"/>
    </location>
</feature>
<feature type="transmembrane region" description="Helical" evidence="6">
    <location>
        <begin position="227"/>
        <end position="246"/>
    </location>
</feature>
<feature type="transmembrane region" description="Helical" evidence="6">
    <location>
        <begin position="6"/>
        <end position="29"/>
    </location>
</feature>
<protein>
    <recommendedName>
        <fullName evidence="6">Phosphate transporter</fullName>
    </recommendedName>
</protein>
<keyword evidence="3 6" id="KW-0812">Transmembrane</keyword>
<feature type="transmembrane region" description="Helical" evidence="6">
    <location>
        <begin position="486"/>
        <end position="508"/>
    </location>
</feature>
<dbReference type="Pfam" id="PF01384">
    <property type="entry name" value="PHO4"/>
    <property type="match status" value="1"/>
</dbReference>
<feature type="transmembrane region" description="Helical" evidence="6">
    <location>
        <begin position="460"/>
        <end position="480"/>
    </location>
</feature>
<gene>
    <name evidence="7" type="ORF">NW209_13645</name>
</gene>
<keyword evidence="8" id="KW-1185">Reference proteome</keyword>
<evidence type="ECO:0000313" key="8">
    <source>
        <dbReference type="Proteomes" id="UP001204579"/>
    </source>
</evidence>
<dbReference type="GO" id="GO:0016020">
    <property type="term" value="C:membrane"/>
    <property type="evidence" value="ECO:0007669"/>
    <property type="project" value="UniProtKB-SubCell"/>
</dbReference>
<feature type="transmembrane region" description="Helical" evidence="6">
    <location>
        <begin position="113"/>
        <end position="132"/>
    </location>
</feature>
<dbReference type="Gene3D" id="1.20.58.220">
    <property type="entry name" value="Phosphate transport system protein phou homolog 2, domain 2"/>
    <property type="match status" value="1"/>
</dbReference>
<organism evidence="7 8">
    <name type="scientific">Phocaeicola barnesiae</name>
    <dbReference type="NCBI Taxonomy" id="376804"/>
    <lineage>
        <taxon>Bacteria</taxon>
        <taxon>Pseudomonadati</taxon>
        <taxon>Bacteroidota</taxon>
        <taxon>Bacteroidia</taxon>
        <taxon>Bacteroidales</taxon>
        <taxon>Bacteroidaceae</taxon>
        <taxon>Phocaeicola</taxon>
    </lineage>
</organism>
<comment type="subcellular location">
    <subcellularLocation>
        <location evidence="1 6">Membrane</location>
        <topology evidence="1 6">Multi-pass membrane protein</topology>
    </subcellularLocation>
</comment>
<evidence type="ECO:0000256" key="1">
    <source>
        <dbReference type="ARBA" id="ARBA00004141"/>
    </source>
</evidence>
<keyword evidence="5 6" id="KW-0472">Membrane</keyword>
<feature type="transmembrane region" description="Helical" evidence="6">
    <location>
        <begin position="253"/>
        <end position="271"/>
    </location>
</feature>
<feature type="transmembrane region" description="Helical" evidence="6">
    <location>
        <begin position="41"/>
        <end position="60"/>
    </location>
</feature>
<dbReference type="PANTHER" id="PTHR11101:SF16">
    <property type="entry name" value="PHOSPHATE TRANSPORTER"/>
    <property type="match status" value="1"/>
</dbReference>
<evidence type="ECO:0000256" key="5">
    <source>
        <dbReference type="ARBA" id="ARBA00023136"/>
    </source>
</evidence>
<evidence type="ECO:0000313" key="7">
    <source>
        <dbReference type="EMBL" id="MCR8875042.1"/>
    </source>
</evidence>
<dbReference type="InterPro" id="IPR038078">
    <property type="entry name" value="PhoU-like_sf"/>
</dbReference>
<feature type="transmembrane region" description="Helical" evidence="6">
    <location>
        <begin position="80"/>
        <end position="101"/>
    </location>
</feature>
<sequence>METIYLGIVIFLFMLAVFDLLVGVSNDAVNFMNSAVGAKVANFKTITIVAAIGVFIGAILSNGMMDIARHGIFQPVNFSFYEIMCILLAVMVTDVVLLDVFNTLGLPTSTTVSMVFELLGGTFILALLKIMGDETGLLTLGDMMNTEKALSVIMGIFLSVAIAFIVGTFVQYISRIIFGFNYKKHLSWTIGIFGGIAVTSLLYFILIKGLKSAPFMTDASKGWIEENTTLLMTACFIGFTVLMQILHWCKINVFKIIVLLGTFSLALAFAGNDLVNFIGVPLAGFSAYTDYVANSNGTDIHHFMMSSLMSSAKTPAIFLFLSGIIMVYALATSKKAKNVIKTSVDLARQEEGDEMFGSSALARTIVRRATSINEFLVKVIPAGVRRWIDSRFNKDEIILENGAAFDLVRASVNLVLSGLLIIIGTTMKLPLSTTYVTFIVAMGSSLADRAWTRESAVYRITGMLSVIGGWFITAFVAFIVCALVTFIMFYTSFVGMVIFIGVAVFLLIRSNIKYKQKEQAEGQDDIFKRMMSSKDKNEVLSLLRQHVKETLTSYIGFTEKAYIQITDGFINEDLKSLRKAVNATDDQRKMLKKRRRKEILGLRRIPITTAIEKNTWFHLGSNSCEQMMYCLKRIGEPCKEHVDNNFNPLTPERKTELQGVRQELCKLMERTQSAIENNTYDDADDILKKGDELKNTISALRKQQMNRMQESDSNRLKVSMVYLNILQETQELVSIWRHLLRASRFFQGDYVPQEGHPEMLTEHTI</sequence>
<reference evidence="7 8" key="1">
    <citation type="submission" date="2022-08" db="EMBL/GenBank/DDBJ databases">
        <authorList>
            <person name="Zeman M."/>
            <person name="Kubasova T."/>
        </authorList>
    </citation>
    <scope>NUCLEOTIDE SEQUENCE [LARGE SCALE GENOMIC DNA]</scope>
    <source>
        <strain evidence="7 8">ET62</strain>
    </source>
</reference>
<accession>A0AAW5N6S0</accession>
<keyword evidence="2 6" id="KW-0813">Transport</keyword>
<evidence type="ECO:0000256" key="2">
    <source>
        <dbReference type="ARBA" id="ARBA00022448"/>
    </source>
</evidence>
<dbReference type="PANTHER" id="PTHR11101">
    <property type="entry name" value="PHOSPHATE TRANSPORTER"/>
    <property type="match status" value="1"/>
</dbReference>
<dbReference type="EMBL" id="JANRHJ010000018">
    <property type="protein sequence ID" value="MCR8875042.1"/>
    <property type="molecule type" value="Genomic_DNA"/>
</dbReference>
<evidence type="ECO:0000256" key="6">
    <source>
        <dbReference type="RuleBase" id="RU363058"/>
    </source>
</evidence>
<dbReference type="RefSeq" id="WP_258336188.1">
    <property type="nucleotide sequence ID" value="NZ_JANRHJ010000018.1"/>
</dbReference>
<dbReference type="SUPFAM" id="SSF109755">
    <property type="entry name" value="PhoU-like"/>
    <property type="match status" value="1"/>
</dbReference>
<evidence type="ECO:0000256" key="4">
    <source>
        <dbReference type="ARBA" id="ARBA00022989"/>
    </source>
</evidence>
<comment type="caution">
    <text evidence="7">The sequence shown here is derived from an EMBL/GenBank/DDBJ whole genome shotgun (WGS) entry which is preliminary data.</text>
</comment>
<dbReference type="AlphaFoldDB" id="A0AAW5N6S0"/>
<feature type="transmembrane region" description="Helical" evidence="6">
    <location>
        <begin position="152"/>
        <end position="174"/>
    </location>
</feature>
<comment type="similarity">
    <text evidence="6">Belongs to the inorganic phosphate transporter (PiT) (TC 2.A.20) family.</text>
</comment>
<dbReference type="GO" id="GO:0005315">
    <property type="term" value="F:phosphate transmembrane transporter activity"/>
    <property type="evidence" value="ECO:0007669"/>
    <property type="project" value="InterPro"/>
</dbReference>
<dbReference type="GO" id="GO:0035435">
    <property type="term" value="P:phosphate ion transmembrane transport"/>
    <property type="evidence" value="ECO:0007669"/>
    <property type="project" value="TreeGrafter"/>
</dbReference>
<name>A0AAW5N6S0_9BACT</name>
<keyword evidence="4 6" id="KW-1133">Transmembrane helix</keyword>
<dbReference type="Proteomes" id="UP001204579">
    <property type="component" value="Unassembled WGS sequence"/>
</dbReference>
<keyword evidence="6" id="KW-0592">Phosphate transport</keyword>
<feature type="transmembrane region" description="Helical" evidence="6">
    <location>
        <begin position="186"/>
        <end position="207"/>
    </location>
</feature>
<evidence type="ECO:0000256" key="3">
    <source>
        <dbReference type="ARBA" id="ARBA00022692"/>
    </source>
</evidence>